<feature type="compositionally biased region" description="Acidic residues" evidence="6">
    <location>
        <begin position="313"/>
        <end position="322"/>
    </location>
</feature>
<dbReference type="InterPro" id="IPR016049">
    <property type="entry name" value="RNA_pol_Rpc34-like"/>
</dbReference>
<evidence type="ECO:0000256" key="6">
    <source>
        <dbReference type="SAM" id="MobiDB-lite"/>
    </source>
</evidence>
<feature type="compositionally biased region" description="Acidic residues" evidence="6">
    <location>
        <begin position="355"/>
        <end position="371"/>
    </location>
</feature>
<dbReference type="AlphaFoldDB" id="A0A9P6VUL8"/>
<feature type="compositionally biased region" description="Basic residues" evidence="6">
    <location>
        <begin position="286"/>
        <end position="307"/>
    </location>
</feature>
<dbReference type="GO" id="GO:0005654">
    <property type="term" value="C:nucleoplasm"/>
    <property type="evidence" value="ECO:0007669"/>
    <property type="project" value="UniProtKB-ARBA"/>
</dbReference>
<feature type="compositionally biased region" description="Basic residues" evidence="6">
    <location>
        <begin position="408"/>
        <end position="425"/>
    </location>
</feature>
<evidence type="ECO:0000256" key="5">
    <source>
        <dbReference type="ARBA" id="ARBA00023242"/>
    </source>
</evidence>
<dbReference type="Proteomes" id="UP000777482">
    <property type="component" value="Unassembled WGS sequence"/>
</dbReference>
<dbReference type="GO" id="GO:0005737">
    <property type="term" value="C:cytoplasm"/>
    <property type="evidence" value="ECO:0007669"/>
    <property type="project" value="UniProtKB-ARBA"/>
</dbReference>
<dbReference type="EMBL" id="PUHQ01000152">
    <property type="protein sequence ID" value="KAG0654346.1"/>
    <property type="molecule type" value="Genomic_DNA"/>
</dbReference>
<dbReference type="FunFam" id="1.10.10.10:FF:000116">
    <property type="entry name" value="DNA-directed RNA polymerase III subunit RPC6"/>
    <property type="match status" value="1"/>
</dbReference>
<comment type="caution">
    <text evidence="7">The sequence shown here is derived from an EMBL/GenBank/DDBJ whole genome shotgun (WGS) entry which is preliminary data.</text>
</comment>
<accession>A0A9P6VUL8</accession>
<evidence type="ECO:0000313" key="7">
    <source>
        <dbReference type="EMBL" id="KAG0654346.1"/>
    </source>
</evidence>
<feature type="region of interest" description="Disordered" evidence="6">
    <location>
        <begin position="277"/>
        <end position="472"/>
    </location>
</feature>
<evidence type="ECO:0000256" key="4">
    <source>
        <dbReference type="ARBA" id="ARBA00023163"/>
    </source>
</evidence>
<feature type="compositionally biased region" description="Gly residues" evidence="6">
    <location>
        <begin position="460"/>
        <end position="470"/>
    </location>
</feature>
<comment type="subcellular location">
    <subcellularLocation>
        <location evidence="1">Nucleus</location>
    </subcellularLocation>
</comment>
<dbReference type="InterPro" id="IPR007832">
    <property type="entry name" value="RNA_pol_Rpc34"/>
</dbReference>
<keyword evidence="3" id="KW-0240">DNA-directed RNA polymerase</keyword>
<reference evidence="7 8" key="1">
    <citation type="submission" date="2020-11" db="EMBL/GenBank/DDBJ databases">
        <title>Kefir isolates.</title>
        <authorList>
            <person name="Marcisauskas S."/>
            <person name="Kim Y."/>
            <person name="Blasche S."/>
        </authorList>
    </citation>
    <scope>NUCLEOTIDE SEQUENCE [LARGE SCALE GENOMIC DNA]</scope>
    <source>
        <strain evidence="7 8">KR</strain>
    </source>
</reference>
<comment type="similarity">
    <text evidence="2">Belongs to the eukaryotic RPC34/RPC39 RNA polymerase subunit family.</text>
</comment>
<dbReference type="InterPro" id="IPR036390">
    <property type="entry name" value="WH_DNA-bd_sf"/>
</dbReference>
<evidence type="ECO:0000313" key="8">
    <source>
        <dbReference type="Proteomes" id="UP000777482"/>
    </source>
</evidence>
<name>A0A9P6VUL8_RHOMI</name>
<dbReference type="OrthoDB" id="613763at2759"/>
<dbReference type="Gene3D" id="1.10.10.10">
    <property type="entry name" value="Winged helix-like DNA-binding domain superfamily/Winged helix DNA-binding domain"/>
    <property type="match status" value="1"/>
</dbReference>
<feature type="compositionally biased region" description="Acidic residues" evidence="6">
    <location>
        <begin position="390"/>
        <end position="404"/>
    </location>
</feature>
<dbReference type="GO" id="GO:0006383">
    <property type="term" value="P:transcription by RNA polymerase III"/>
    <property type="evidence" value="ECO:0007669"/>
    <property type="project" value="InterPro"/>
</dbReference>
<dbReference type="PANTHER" id="PTHR12780">
    <property type="entry name" value="RNA POLYMERASE III DNA DIRECTED , 39KD SUBUNIT-RELATED"/>
    <property type="match status" value="1"/>
</dbReference>
<keyword evidence="8" id="KW-1185">Reference proteome</keyword>
<dbReference type="InterPro" id="IPR036388">
    <property type="entry name" value="WH-like_DNA-bd_sf"/>
</dbReference>
<proteinExistence type="inferred from homology"/>
<evidence type="ECO:0000256" key="2">
    <source>
        <dbReference type="ARBA" id="ARBA00011038"/>
    </source>
</evidence>
<sequence>MPPRASTSNAGAAAASAKKLSPVELKLLNAGLAVKGGEMLQNDLFAACGLSVTATTMDAVNGLLRKGLAQMLRTSSGQTMFRFLGKEEAKAMSSMDAEEKLVLNHIRDAGNMGIWSRTLTTKTGLPRATIAKALKVLEGKKTIKTVKSVKTPTRKIYMLTGIAPSVELTGGPWFTDNELDVELVETLKRVVRKFLQQKSQPPSVTVTDPSTSEPARIKPIYPVTATPLLPTSEQVLEWILKSGAAIVDLAKEHVEDLLDLMVFDGDVEKVLVNRLGPDGMPVAARKGGKANGKKPAKKSSSSSKRKKGAESSSSEEDSDDSDTGGGGKGKKGKGGGKRAANGKAKRKRAKLGSDTETESDDDQSSDFDSDAEAPSAAAKRKRRRAGKGSDDDDGEEATGGDSDDGGGRKKKGSSKRRQKRVKRRVKAEGDSDQGMSSSESEDESSRRRKRGQAGDDVAAEGGGEGQGEGTDGNTQYVYRMIRQYRPTVGWTDMPCGRCPVEEFCSEPPRRRAEAVRRPAQVTTSTGAPSTRIEFEGGIQGIGMLGGAGAAIGVSDAKWGELKGGIGNGVAPVNPVDCPAYKAWLDF</sequence>
<keyword evidence="4" id="KW-0804">Transcription</keyword>
<evidence type="ECO:0000256" key="1">
    <source>
        <dbReference type="ARBA" id="ARBA00004123"/>
    </source>
</evidence>
<protein>
    <submittedName>
        <fullName evidence="7">34-kDa subunit of RNA polymerase III (C)</fullName>
    </submittedName>
</protein>
<evidence type="ECO:0000256" key="3">
    <source>
        <dbReference type="ARBA" id="ARBA00022478"/>
    </source>
</evidence>
<dbReference type="Pfam" id="PF05158">
    <property type="entry name" value="RNA_pol_Rpc34"/>
    <property type="match status" value="1"/>
</dbReference>
<keyword evidence="5" id="KW-0539">Nucleus</keyword>
<gene>
    <name evidence="7" type="primary">RPC34</name>
    <name evidence="7" type="ORF">C6P46_001785</name>
</gene>
<dbReference type="SUPFAM" id="SSF46785">
    <property type="entry name" value="Winged helix' DNA-binding domain"/>
    <property type="match status" value="1"/>
</dbReference>
<dbReference type="GO" id="GO:0005666">
    <property type="term" value="C:RNA polymerase III complex"/>
    <property type="evidence" value="ECO:0007669"/>
    <property type="project" value="InterPro"/>
</dbReference>
<organism evidence="7 8">
    <name type="scientific">Rhodotorula mucilaginosa</name>
    <name type="common">Yeast</name>
    <name type="synonym">Rhodotorula rubra</name>
    <dbReference type="NCBI Taxonomy" id="5537"/>
    <lineage>
        <taxon>Eukaryota</taxon>
        <taxon>Fungi</taxon>
        <taxon>Dikarya</taxon>
        <taxon>Basidiomycota</taxon>
        <taxon>Pucciniomycotina</taxon>
        <taxon>Microbotryomycetes</taxon>
        <taxon>Sporidiobolales</taxon>
        <taxon>Sporidiobolaceae</taxon>
        <taxon>Rhodotorula</taxon>
    </lineage>
</organism>